<dbReference type="GO" id="GO:0006355">
    <property type="term" value="P:regulation of DNA-templated transcription"/>
    <property type="evidence" value="ECO:0007669"/>
    <property type="project" value="InterPro"/>
</dbReference>
<evidence type="ECO:0000256" key="4">
    <source>
        <dbReference type="ARBA" id="ARBA00023163"/>
    </source>
</evidence>
<sequence length="236" mass="25590">MRRRRILVIEDDDGIRLGIVDALTFAGYATVEADNGHDGMAQAGACECDLVLLDLVLPGPDGMAILKQTRSARPTLPVIVLTARGAESDRVAGLNLGADDYMVKPFSVKELLARVEAVLRRSPERPTDVTEIAAGAATIDLARREVRFDDGDRGELSEREADLLAYLARNAGRAISREELLSRVWMIDPTGVDTRTIDMTVARLREKLRDDPSAPKLLLTVRGKGYMLATGGAPPA</sequence>
<comment type="caution">
    <text evidence="7">The sequence shown here is derived from an EMBL/GenBank/DDBJ whole genome shotgun (WGS) entry which is preliminary data.</text>
</comment>
<dbReference type="SUPFAM" id="SSF52172">
    <property type="entry name" value="CheY-like"/>
    <property type="match status" value="1"/>
</dbReference>
<dbReference type="Pfam" id="PF00486">
    <property type="entry name" value="Trans_reg_C"/>
    <property type="match status" value="1"/>
</dbReference>
<evidence type="ECO:0000259" key="6">
    <source>
        <dbReference type="PROSITE" id="PS51755"/>
    </source>
</evidence>
<dbReference type="EMBL" id="LAZR01044228">
    <property type="protein sequence ID" value="KKL05167.1"/>
    <property type="molecule type" value="Genomic_DNA"/>
</dbReference>
<dbReference type="GO" id="GO:0032993">
    <property type="term" value="C:protein-DNA complex"/>
    <property type="evidence" value="ECO:0007669"/>
    <property type="project" value="TreeGrafter"/>
</dbReference>
<dbReference type="SMART" id="SM00448">
    <property type="entry name" value="REC"/>
    <property type="match status" value="1"/>
</dbReference>
<keyword evidence="1" id="KW-0597">Phosphoprotein</keyword>
<evidence type="ECO:0000256" key="1">
    <source>
        <dbReference type="ARBA" id="ARBA00022553"/>
    </source>
</evidence>
<dbReference type="GO" id="GO:0000156">
    <property type="term" value="F:phosphorelay response regulator activity"/>
    <property type="evidence" value="ECO:0007669"/>
    <property type="project" value="TreeGrafter"/>
</dbReference>
<dbReference type="PANTHER" id="PTHR48111:SF4">
    <property type="entry name" value="DNA-BINDING DUAL TRANSCRIPTIONAL REGULATOR OMPR"/>
    <property type="match status" value="1"/>
</dbReference>
<dbReference type="GO" id="GO:0005829">
    <property type="term" value="C:cytosol"/>
    <property type="evidence" value="ECO:0007669"/>
    <property type="project" value="TreeGrafter"/>
</dbReference>
<dbReference type="InterPro" id="IPR001789">
    <property type="entry name" value="Sig_transdc_resp-reg_receiver"/>
</dbReference>
<dbReference type="PROSITE" id="PS50110">
    <property type="entry name" value="RESPONSE_REGULATORY"/>
    <property type="match status" value="1"/>
</dbReference>
<keyword evidence="4" id="KW-0804">Transcription</keyword>
<dbReference type="CDD" id="cd00383">
    <property type="entry name" value="trans_reg_C"/>
    <property type="match status" value="1"/>
</dbReference>
<evidence type="ECO:0000256" key="2">
    <source>
        <dbReference type="ARBA" id="ARBA00023015"/>
    </source>
</evidence>
<keyword evidence="2" id="KW-0805">Transcription regulation</keyword>
<proteinExistence type="predicted"/>
<dbReference type="InterPro" id="IPR036388">
    <property type="entry name" value="WH-like_DNA-bd_sf"/>
</dbReference>
<dbReference type="Gene3D" id="1.10.10.10">
    <property type="entry name" value="Winged helix-like DNA-binding domain superfamily/Winged helix DNA-binding domain"/>
    <property type="match status" value="1"/>
</dbReference>
<dbReference type="GO" id="GO:0000976">
    <property type="term" value="F:transcription cis-regulatory region binding"/>
    <property type="evidence" value="ECO:0007669"/>
    <property type="project" value="TreeGrafter"/>
</dbReference>
<evidence type="ECO:0000256" key="3">
    <source>
        <dbReference type="ARBA" id="ARBA00023125"/>
    </source>
</evidence>
<dbReference type="InterPro" id="IPR016032">
    <property type="entry name" value="Sig_transdc_resp-reg_C-effctor"/>
</dbReference>
<reference evidence="7" key="1">
    <citation type="journal article" date="2015" name="Nature">
        <title>Complex archaea that bridge the gap between prokaryotes and eukaryotes.</title>
        <authorList>
            <person name="Spang A."/>
            <person name="Saw J.H."/>
            <person name="Jorgensen S.L."/>
            <person name="Zaremba-Niedzwiedzka K."/>
            <person name="Martijn J."/>
            <person name="Lind A.E."/>
            <person name="van Eijk R."/>
            <person name="Schleper C."/>
            <person name="Guy L."/>
            <person name="Ettema T.J."/>
        </authorList>
    </citation>
    <scope>NUCLEOTIDE SEQUENCE</scope>
</reference>
<evidence type="ECO:0000259" key="5">
    <source>
        <dbReference type="PROSITE" id="PS50110"/>
    </source>
</evidence>
<dbReference type="SMART" id="SM00862">
    <property type="entry name" value="Trans_reg_C"/>
    <property type="match status" value="1"/>
</dbReference>
<name>A0A0F9AU57_9ZZZZ</name>
<organism evidence="7">
    <name type="scientific">marine sediment metagenome</name>
    <dbReference type="NCBI Taxonomy" id="412755"/>
    <lineage>
        <taxon>unclassified sequences</taxon>
        <taxon>metagenomes</taxon>
        <taxon>ecological metagenomes</taxon>
    </lineage>
</organism>
<dbReference type="PROSITE" id="PS51755">
    <property type="entry name" value="OMPR_PHOB"/>
    <property type="match status" value="1"/>
</dbReference>
<dbReference type="InterPro" id="IPR011006">
    <property type="entry name" value="CheY-like_superfamily"/>
</dbReference>
<dbReference type="AlphaFoldDB" id="A0A0F9AU57"/>
<dbReference type="Gene3D" id="6.10.250.690">
    <property type="match status" value="1"/>
</dbReference>
<dbReference type="Pfam" id="PF00072">
    <property type="entry name" value="Response_reg"/>
    <property type="match status" value="1"/>
</dbReference>
<feature type="domain" description="OmpR/PhoB-type" evidence="6">
    <location>
        <begin position="127"/>
        <end position="230"/>
    </location>
</feature>
<accession>A0A0F9AU57</accession>
<dbReference type="InterPro" id="IPR039420">
    <property type="entry name" value="WalR-like"/>
</dbReference>
<evidence type="ECO:0000313" key="7">
    <source>
        <dbReference type="EMBL" id="KKL05167.1"/>
    </source>
</evidence>
<dbReference type="Gene3D" id="3.40.50.2300">
    <property type="match status" value="1"/>
</dbReference>
<dbReference type="InterPro" id="IPR001867">
    <property type="entry name" value="OmpR/PhoB-type_DNA-bd"/>
</dbReference>
<keyword evidence="3" id="KW-0238">DNA-binding</keyword>
<dbReference type="PANTHER" id="PTHR48111">
    <property type="entry name" value="REGULATOR OF RPOS"/>
    <property type="match status" value="1"/>
</dbReference>
<dbReference type="SUPFAM" id="SSF46894">
    <property type="entry name" value="C-terminal effector domain of the bipartite response regulators"/>
    <property type="match status" value="1"/>
</dbReference>
<protein>
    <submittedName>
        <fullName evidence="7">Uncharacterized protein</fullName>
    </submittedName>
</protein>
<gene>
    <name evidence="7" type="ORF">LCGC14_2608760</name>
</gene>
<feature type="domain" description="Response regulatory" evidence="5">
    <location>
        <begin position="5"/>
        <end position="119"/>
    </location>
</feature>